<keyword evidence="1" id="KW-1133">Transmembrane helix</keyword>
<keyword evidence="1" id="KW-0812">Transmembrane</keyword>
<dbReference type="PANTHER" id="PTHR34366:SF2">
    <property type="entry name" value="OS07G0289901 PROTEIN"/>
    <property type="match status" value="1"/>
</dbReference>
<organism evidence="3 4">
    <name type="scientific">Erythranthe guttata</name>
    <name type="common">Yellow monkey flower</name>
    <name type="synonym">Mimulus guttatus</name>
    <dbReference type="NCBI Taxonomy" id="4155"/>
    <lineage>
        <taxon>Eukaryota</taxon>
        <taxon>Viridiplantae</taxon>
        <taxon>Streptophyta</taxon>
        <taxon>Embryophyta</taxon>
        <taxon>Tracheophyta</taxon>
        <taxon>Spermatophyta</taxon>
        <taxon>Magnoliopsida</taxon>
        <taxon>eudicotyledons</taxon>
        <taxon>Gunneridae</taxon>
        <taxon>Pentapetalae</taxon>
        <taxon>asterids</taxon>
        <taxon>lamiids</taxon>
        <taxon>Lamiales</taxon>
        <taxon>Phrymaceae</taxon>
        <taxon>Erythranthe</taxon>
    </lineage>
</organism>
<dbReference type="EMBL" id="KI630180">
    <property type="protein sequence ID" value="EYU45511.1"/>
    <property type="molecule type" value="Genomic_DNA"/>
</dbReference>
<keyword evidence="4" id="KW-1185">Reference proteome</keyword>
<gene>
    <name evidence="3" type="ORF">MIMGU_mgv1a022324mg</name>
</gene>
<evidence type="ECO:0000259" key="2">
    <source>
        <dbReference type="Pfam" id="PF24865"/>
    </source>
</evidence>
<evidence type="ECO:0000256" key="1">
    <source>
        <dbReference type="SAM" id="Phobius"/>
    </source>
</evidence>
<name>A0A022RZU1_ERYGU</name>
<proteinExistence type="predicted"/>
<accession>A0A022RZU1</accession>
<protein>
    <recommendedName>
        <fullName evidence="2">DUF7731 domain-containing protein</fullName>
    </recommendedName>
</protein>
<dbReference type="InterPro" id="IPR056633">
    <property type="entry name" value="DUF7731"/>
</dbReference>
<dbReference type="Pfam" id="PF24865">
    <property type="entry name" value="DUF7731"/>
    <property type="match status" value="1"/>
</dbReference>
<feature type="transmembrane region" description="Helical" evidence="1">
    <location>
        <begin position="154"/>
        <end position="170"/>
    </location>
</feature>
<evidence type="ECO:0000313" key="4">
    <source>
        <dbReference type="Proteomes" id="UP000030748"/>
    </source>
</evidence>
<feature type="domain" description="DUF7731" evidence="2">
    <location>
        <begin position="43"/>
        <end position="141"/>
    </location>
</feature>
<evidence type="ECO:0000313" key="3">
    <source>
        <dbReference type="EMBL" id="EYU45511.1"/>
    </source>
</evidence>
<sequence>MKIVLPVNWYCTTAHRLSLSIDRLPRLIESEGETDDNFPDPGHVFNKALECLNDKYIYSSCDEEHRLTQNGELNVPPEYADEYCNGACLTETYLVLDCIDDVIKYFVFYNKATLRDVRETIKCGCSYGPKRGDFNVEEHMQADEAAANNNVINPFYYAFVLIIIVGWNILF</sequence>
<dbReference type="PANTHER" id="PTHR34366">
    <property type="entry name" value="OS07G0289901 PROTEIN-RELATED"/>
    <property type="match status" value="1"/>
</dbReference>
<dbReference type="AlphaFoldDB" id="A0A022RZU1"/>
<dbReference type="STRING" id="4155.A0A022RZU1"/>
<dbReference type="Proteomes" id="UP000030748">
    <property type="component" value="Unassembled WGS sequence"/>
</dbReference>
<reference evidence="3 4" key="1">
    <citation type="journal article" date="2013" name="Proc. Natl. Acad. Sci. U.S.A.">
        <title>Fine-scale variation in meiotic recombination in Mimulus inferred from population shotgun sequencing.</title>
        <authorList>
            <person name="Hellsten U."/>
            <person name="Wright K.M."/>
            <person name="Jenkins J."/>
            <person name="Shu S."/>
            <person name="Yuan Y."/>
            <person name="Wessler S.R."/>
            <person name="Schmutz J."/>
            <person name="Willis J.H."/>
            <person name="Rokhsar D.S."/>
        </authorList>
    </citation>
    <scope>NUCLEOTIDE SEQUENCE [LARGE SCALE GENOMIC DNA]</scope>
    <source>
        <strain evidence="4">cv. DUN x IM62</strain>
    </source>
</reference>
<keyword evidence="1" id="KW-0472">Membrane</keyword>